<dbReference type="AlphaFoldDB" id="D9W8P5"/>
<dbReference type="STRING" id="457427.SSOG_04447"/>
<dbReference type="Proteomes" id="UP000003963">
    <property type="component" value="Unassembled WGS sequence"/>
</dbReference>
<gene>
    <name evidence="1" type="ORF">SSOG_04447</name>
</gene>
<dbReference type="HOGENOM" id="CLU_1685589_0_0_11"/>
<evidence type="ECO:0000313" key="2">
    <source>
        <dbReference type="Proteomes" id="UP000003963"/>
    </source>
</evidence>
<dbReference type="EMBL" id="GG657754">
    <property type="protein sequence ID" value="EFL24733.1"/>
    <property type="molecule type" value="Genomic_DNA"/>
</dbReference>
<keyword evidence="2" id="KW-1185">Reference proteome</keyword>
<evidence type="ECO:0000313" key="1">
    <source>
        <dbReference type="EMBL" id="EFL24733.1"/>
    </source>
</evidence>
<reference evidence="1 2" key="1">
    <citation type="submission" date="2009-02" db="EMBL/GenBank/DDBJ databases">
        <title>Annotation of Streptomyces hygroscopicus strain ATCC 53653.</title>
        <authorList>
            <consortium name="The Broad Institute Genome Sequencing Platform"/>
            <consortium name="Broad Institute Microbial Sequencing Center"/>
            <person name="Fischbach M."/>
            <person name="Godfrey P."/>
            <person name="Ward D."/>
            <person name="Young S."/>
            <person name="Zeng Q."/>
            <person name="Koehrsen M."/>
            <person name="Alvarado L."/>
            <person name="Berlin A.M."/>
            <person name="Bochicchio J."/>
            <person name="Borenstein D."/>
            <person name="Chapman S.B."/>
            <person name="Chen Z."/>
            <person name="Engels R."/>
            <person name="Freedman E."/>
            <person name="Gellesch M."/>
            <person name="Goldberg J."/>
            <person name="Griggs A."/>
            <person name="Gujja S."/>
            <person name="Heilman E.R."/>
            <person name="Heiman D.I."/>
            <person name="Hepburn T.A."/>
            <person name="Howarth C."/>
            <person name="Jen D."/>
            <person name="Larson L."/>
            <person name="Lewis B."/>
            <person name="Mehta T."/>
            <person name="Park D."/>
            <person name="Pearson M."/>
            <person name="Richards J."/>
            <person name="Roberts A."/>
            <person name="Saif S."/>
            <person name="Shea T.D."/>
            <person name="Shenoy N."/>
            <person name="Sisk P."/>
            <person name="Stolte C."/>
            <person name="Sykes S.N."/>
            <person name="Thomson T."/>
            <person name="Walk T."/>
            <person name="White J."/>
            <person name="Yandava C."/>
            <person name="Straight P."/>
            <person name="Clardy J."/>
            <person name="Hung D."/>
            <person name="Kolter R."/>
            <person name="Mekalanos J."/>
            <person name="Walker S."/>
            <person name="Walsh C.T."/>
            <person name="Wieland-Brown L.C."/>
            <person name="Haas B."/>
            <person name="Nusbaum C."/>
            <person name="Birren B."/>
        </authorList>
    </citation>
    <scope>NUCLEOTIDE SEQUENCE [LARGE SCALE GENOMIC DNA]</scope>
    <source>
        <strain evidence="1 2">ATCC 53653</strain>
    </source>
</reference>
<sequence length="165" mass="18646">MRGMGTDAEPMAEHVQRWWREGQAPDGDVIVFGDGRLSVMRFWTTECWSRAEEVLQATEWTVRHWLDVDVVMASCGYGGYRAYGGESAAHGSIGWVALTRDDEHRTLEWLAVCSESNPFAEVALDDTRLTAVSTSHDVWTFPRDAPQKVEINRVTERDRGRFPAG</sequence>
<protein>
    <submittedName>
        <fullName evidence="1">Uncharacterized protein</fullName>
    </submittedName>
</protein>
<proteinExistence type="predicted"/>
<organism evidence="1 2">
    <name type="scientific">Streptomyces himastatinicus ATCC 53653</name>
    <dbReference type="NCBI Taxonomy" id="457427"/>
    <lineage>
        <taxon>Bacteria</taxon>
        <taxon>Bacillati</taxon>
        <taxon>Actinomycetota</taxon>
        <taxon>Actinomycetes</taxon>
        <taxon>Kitasatosporales</taxon>
        <taxon>Streptomycetaceae</taxon>
        <taxon>Streptomyces</taxon>
        <taxon>Streptomyces violaceusniger group</taxon>
    </lineage>
</organism>
<accession>D9W8P5</accession>
<name>D9W8P5_9ACTN</name>